<organism evidence="2 3">
    <name type="scientific">Sporothrix epigloea</name>
    <dbReference type="NCBI Taxonomy" id="1892477"/>
    <lineage>
        <taxon>Eukaryota</taxon>
        <taxon>Fungi</taxon>
        <taxon>Dikarya</taxon>
        <taxon>Ascomycota</taxon>
        <taxon>Pezizomycotina</taxon>
        <taxon>Sordariomycetes</taxon>
        <taxon>Sordariomycetidae</taxon>
        <taxon>Ophiostomatales</taxon>
        <taxon>Ophiostomataceae</taxon>
        <taxon>Sporothrix</taxon>
    </lineage>
</organism>
<dbReference type="EMBL" id="CAWUOM010000001">
    <property type="protein sequence ID" value="CAK7262510.1"/>
    <property type="molecule type" value="Genomic_DNA"/>
</dbReference>
<accession>A0ABP0D5J2</accession>
<sequence length="294" mass="30878">MDSQHRVSDNRSRRSGGNRNQSASSRAAQTRNVNTESQPEGGLVPPEQGDQQPDTTYTDATGPLISPVAQAMAPELAWRGYAARPQLHGSFSPYIYGTAPAFYEPRLPVSLGASAGFPLFASGRQLSQQSNFSIDSSFSDASSSGMGTGTGTGTGMSVICNMVLTPSSIADGYTTASTTPISGPVSSPSFQDQQQLNAYSPLYSTPLVVAPAPISQSQSSSLFETTAPAAPSVSVLISLHNVQPTHWPSVPIATAPAMENLLAEYTPDLFLPHTANDLGNFPGVDMSPTPYETF</sequence>
<feature type="compositionally biased region" description="Polar residues" evidence="1">
    <location>
        <begin position="27"/>
        <end position="38"/>
    </location>
</feature>
<feature type="compositionally biased region" description="Low complexity" evidence="1">
    <location>
        <begin position="15"/>
        <end position="26"/>
    </location>
</feature>
<protein>
    <submittedName>
        <fullName evidence="2">Uncharacterized protein</fullName>
    </submittedName>
</protein>
<feature type="region of interest" description="Disordered" evidence="1">
    <location>
        <begin position="1"/>
        <end position="62"/>
    </location>
</feature>
<gene>
    <name evidence="2" type="ORF">SEPCBS57363_000099</name>
</gene>
<feature type="compositionally biased region" description="Basic and acidic residues" evidence="1">
    <location>
        <begin position="1"/>
        <end position="12"/>
    </location>
</feature>
<proteinExistence type="predicted"/>
<dbReference type="Proteomes" id="UP001642501">
    <property type="component" value="Unassembled WGS sequence"/>
</dbReference>
<comment type="caution">
    <text evidence="2">The sequence shown here is derived from an EMBL/GenBank/DDBJ whole genome shotgun (WGS) entry which is preliminary data.</text>
</comment>
<feature type="compositionally biased region" description="Polar residues" evidence="1">
    <location>
        <begin position="49"/>
        <end position="59"/>
    </location>
</feature>
<evidence type="ECO:0000313" key="3">
    <source>
        <dbReference type="Proteomes" id="UP001642501"/>
    </source>
</evidence>
<evidence type="ECO:0000313" key="2">
    <source>
        <dbReference type="EMBL" id="CAK7262510.1"/>
    </source>
</evidence>
<keyword evidence="3" id="KW-1185">Reference proteome</keyword>
<evidence type="ECO:0000256" key="1">
    <source>
        <dbReference type="SAM" id="MobiDB-lite"/>
    </source>
</evidence>
<reference evidence="2 3" key="1">
    <citation type="submission" date="2024-01" db="EMBL/GenBank/DDBJ databases">
        <authorList>
            <person name="Allen C."/>
            <person name="Tagirdzhanova G."/>
        </authorList>
    </citation>
    <scope>NUCLEOTIDE SEQUENCE [LARGE SCALE GENOMIC DNA]</scope>
    <source>
        <strain evidence="2 3">CBS 573.63</strain>
    </source>
</reference>
<name>A0ABP0D5J2_9PEZI</name>